<reference evidence="2" key="1">
    <citation type="submission" date="2014-03" db="EMBL/GenBank/DDBJ databases">
        <authorList>
            <person name="Aksoy S."/>
            <person name="Warren W."/>
            <person name="Wilson R.K."/>
        </authorList>
    </citation>
    <scope>NUCLEOTIDE SEQUENCE [LARGE SCALE GENOMIC DNA]</scope>
    <source>
        <strain evidence="2">IAEA</strain>
    </source>
</reference>
<evidence type="ECO:0000313" key="1">
    <source>
        <dbReference type="EnsemblMetazoa" id="GPAI026683-PA"/>
    </source>
</evidence>
<accession>A0A1A9ZVY0</accession>
<reference evidence="1" key="2">
    <citation type="submission" date="2020-05" db="UniProtKB">
        <authorList>
            <consortium name="EnsemblMetazoa"/>
        </authorList>
    </citation>
    <scope>IDENTIFICATION</scope>
    <source>
        <strain evidence="1">IAEA</strain>
    </source>
</reference>
<sequence length="101" mass="11328">MRGRKASHRENGDSNDVVQTYGEIYAQLKHSFYIQAILRWHQPSSLAFGNLLLLAFPIQQQLNQTMAIVAAKAINFTVLGFSIIRAAGAHLTSIQEFISWP</sequence>
<dbReference type="VEuPathDB" id="VectorBase:GPAI026683"/>
<evidence type="ECO:0000313" key="2">
    <source>
        <dbReference type="Proteomes" id="UP000092445"/>
    </source>
</evidence>
<keyword evidence="2" id="KW-1185">Reference proteome</keyword>
<organism evidence="1 2">
    <name type="scientific">Glossina pallidipes</name>
    <name type="common">Tsetse fly</name>
    <dbReference type="NCBI Taxonomy" id="7398"/>
    <lineage>
        <taxon>Eukaryota</taxon>
        <taxon>Metazoa</taxon>
        <taxon>Ecdysozoa</taxon>
        <taxon>Arthropoda</taxon>
        <taxon>Hexapoda</taxon>
        <taxon>Insecta</taxon>
        <taxon>Pterygota</taxon>
        <taxon>Neoptera</taxon>
        <taxon>Endopterygota</taxon>
        <taxon>Diptera</taxon>
        <taxon>Brachycera</taxon>
        <taxon>Muscomorpha</taxon>
        <taxon>Hippoboscoidea</taxon>
        <taxon>Glossinidae</taxon>
        <taxon>Glossina</taxon>
    </lineage>
</organism>
<dbReference type="AlphaFoldDB" id="A0A1A9ZVY0"/>
<protein>
    <submittedName>
        <fullName evidence="1">Uncharacterized protein</fullName>
    </submittedName>
</protein>
<proteinExistence type="predicted"/>
<dbReference type="Proteomes" id="UP000092445">
    <property type="component" value="Unassembled WGS sequence"/>
</dbReference>
<dbReference type="EnsemblMetazoa" id="GPAI026683-RA">
    <property type="protein sequence ID" value="GPAI026683-PA"/>
    <property type="gene ID" value="GPAI026683"/>
</dbReference>
<name>A0A1A9ZVY0_GLOPL</name>